<comment type="subcellular location">
    <subcellularLocation>
        <location evidence="1">Membrane</location>
        <topology evidence="1">Multi-pass membrane protein</topology>
    </subcellularLocation>
</comment>
<keyword evidence="3" id="KW-0812">Transmembrane</keyword>
<reference evidence="7 8" key="1">
    <citation type="journal article" date="2016" name="Genome Biol. Evol.">
        <title>Divergent and convergent evolution of fungal pathogenicity.</title>
        <authorList>
            <person name="Shang Y."/>
            <person name="Xiao G."/>
            <person name="Zheng P."/>
            <person name="Cen K."/>
            <person name="Zhan S."/>
            <person name="Wang C."/>
        </authorList>
    </citation>
    <scope>NUCLEOTIDE SEQUENCE [LARGE SCALE GENOMIC DNA]</scope>
    <source>
        <strain evidence="7 8">ARSEF 7405</strain>
    </source>
</reference>
<protein>
    <submittedName>
        <fullName evidence="7">Mvp17/PMP22 family protein</fullName>
    </submittedName>
</protein>
<dbReference type="GO" id="GO:0005739">
    <property type="term" value="C:mitochondrion"/>
    <property type="evidence" value="ECO:0007669"/>
    <property type="project" value="TreeGrafter"/>
</dbReference>
<dbReference type="Pfam" id="PF04117">
    <property type="entry name" value="Mpv17_PMP22"/>
    <property type="match status" value="1"/>
</dbReference>
<name>A0A167VX31_9EURO</name>
<evidence type="ECO:0000313" key="7">
    <source>
        <dbReference type="EMBL" id="KZZ88125.1"/>
    </source>
</evidence>
<keyword evidence="8" id="KW-1185">Reference proteome</keyword>
<evidence type="ECO:0000256" key="6">
    <source>
        <dbReference type="RuleBase" id="RU363053"/>
    </source>
</evidence>
<accession>A0A167VX31</accession>
<proteinExistence type="inferred from homology"/>
<evidence type="ECO:0000256" key="2">
    <source>
        <dbReference type="ARBA" id="ARBA00006824"/>
    </source>
</evidence>
<comment type="similarity">
    <text evidence="2 6">Belongs to the peroxisomal membrane protein PXMP2/4 family.</text>
</comment>
<dbReference type="VEuPathDB" id="FungiDB:AAP_05185"/>
<comment type="caution">
    <text evidence="7">The sequence shown here is derived from an EMBL/GenBank/DDBJ whole genome shotgun (WGS) entry which is preliminary data.</text>
</comment>
<evidence type="ECO:0000313" key="8">
    <source>
        <dbReference type="Proteomes" id="UP000242877"/>
    </source>
</evidence>
<sequence>MRFFARFESYFAERPVITTMITNALLGGVADTVAQGISAYQFRSKQIKHHEKKLAGDEPASIATFEFHDMRKQGQPTIEELGFIRRAKPFDFERMARFMTWGLICAPVQLRWYAFLKRVFPIGAGATTSPALKRVACDQFIFTPISEYFPGASGSDWIKTLTSGVSPALRPGLLGFFSFLTYAEGLGTSVLKEKLRDVYVPTLKANYMLWPMVQLINFRVVPTPYQIPFVSTVGIGWTAFLSLTNSQEDDEL</sequence>
<evidence type="ECO:0000256" key="1">
    <source>
        <dbReference type="ARBA" id="ARBA00004141"/>
    </source>
</evidence>
<evidence type="ECO:0000256" key="5">
    <source>
        <dbReference type="ARBA" id="ARBA00023136"/>
    </source>
</evidence>
<dbReference type="Proteomes" id="UP000242877">
    <property type="component" value="Unassembled WGS sequence"/>
</dbReference>
<dbReference type="PANTHER" id="PTHR11266">
    <property type="entry name" value="PEROXISOMAL MEMBRANE PROTEIN 2, PXMP2 MPV17"/>
    <property type="match status" value="1"/>
</dbReference>
<evidence type="ECO:0000256" key="4">
    <source>
        <dbReference type="ARBA" id="ARBA00022989"/>
    </source>
</evidence>
<dbReference type="EMBL" id="AZGZ01000028">
    <property type="protein sequence ID" value="KZZ88125.1"/>
    <property type="molecule type" value="Genomic_DNA"/>
</dbReference>
<dbReference type="PANTHER" id="PTHR11266:SF50">
    <property type="entry name" value="VACUOLAR MEMBRANE PROTEIN YOR292C"/>
    <property type="match status" value="1"/>
</dbReference>
<dbReference type="GO" id="GO:0016020">
    <property type="term" value="C:membrane"/>
    <property type="evidence" value="ECO:0007669"/>
    <property type="project" value="UniProtKB-SubCell"/>
</dbReference>
<dbReference type="AlphaFoldDB" id="A0A167VX31"/>
<keyword evidence="4" id="KW-1133">Transmembrane helix</keyword>
<gene>
    <name evidence="7" type="ORF">AAP_05185</name>
</gene>
<organism evidence="7 8">
    <name type="scientific">Ascosphaera apis ARSEF 7405</name>
    <dbReference type="NCBI Taxonomy" id="392613"/>
    <lineage>
        <taxon>Eukaryota</taxon>
        <taxon>Fungi</taxon>
        <taxon>Dikarya</taxon>
        <taxon>Ascomycota</taxon>
        <taxon>Pezizomycotina</taxon>
        <taxon>Eurotiomycetes</taxon>
        <taxon>Eurotiomycetidae</taxon>
        <taxon>Onygenales</taxon>
        <taxon>Ascosphaeraceae</taxon>
        <taxon>Ascosphaera</taxon>
    </lineage>
</organism>
<evidence type="ECO:0000256" key="3">
    <source>
        <dbReference type="ARBA" id="ARBA00022692"/>
    </source>
</evidence>
<dbReference type="OrthoDB" id="10267969at2759"/>
<keyword evidence="5" id="KW-0472">Membrane</keyword>
<dbReference type="InterPro" id="IPR007248">
    <property type="entry name" value="Mpv17_PMP22"/>
</dbReference>